<evidence type="ECO:0000256" key="1">
    <source>
        <dbReference type="ARBA" id="ARBA00010515"/>
    </source>
</evidence>
<organism evidence="4">
    <name type="scientific">uncultured gamma proteobacterium HF0500_07A21</name>
    <dbReference type="NCBI Taxonomy" id="723573"/>
    <lineage>
        <taxon>Bacteria</taxon>
        <taxon>Pseudomonadati</taxon>
        <taxon>Pseudomonadota</taxon>
        <taxon>Gammaproteobacteria</taxon>
        <taxon>environmental samples</taxon>
    </lineage>
</organism>
<sequence>MIIDDLSLEAVNFLEAFPTDDTPIDFSRIEEIRAETTSNFAPAVERAIDRHAIAREDIEVAGIPCEHTRSTRTQTSTGTLLYLFGGGFIVGNPYCDLPIIGALAELCHVDVIAPKYSLAPEHPAPAAINDCMNVYREVAQSTVGRLLLAGESAGGNLALLVAQSAVNENIRVPDAMGLLSPAADLRADSNLFNPTYTLDPTLSQVIMSDVLAAYLPGMDPKDPLVSPIFGDMGGLPPTIITTGTRDLLLAMCLRTARAMHRANVDVDTRVWNGFWHVFEYYDDYPESAESLSEIASFLNSKTDNGPINNVL</sequence>
<protein>
    <submittedName>
        <fullName evidence="4">Esterase/lipase</fullName>
    </submittedName>
</protein>
<dbReference type="InterPro" id="IPR050300">
    <property type="entry name" value="GDXG_lipolytic_enzyme"/>
</dbReference>
<dbReference type="InterPro" id="IPR013094">
    <property type="entry name" value="AB_hydrolase_3"/>
</dbReference>
<name>E7C4W0_9GAMM</name>
<dbReference type="Pfam" id="PF07859">
    <property type="entry name" value="Abhydrolase_3"/>
    <property type="match status" value="1"/>
</dbReference>
<reference evidence="4" key="1">
    <citation type="submission" date="2010-01" db="EMBL/GenBank/DDBJ databases">
        <title>Genome fragments of uncultured bacteria from the North Pacific subtropical Gyre.</title>
        <authorList>
            <person name="Pham V.D."/>
            <person name="Delong E.F."/>
        </authorList>
    </citation>
    <scope>NUCLEOTIDE SEQUENCE</scope>
</reference>
<feature type="domain" description="Alpha/beta hydrolase fold-3" evidence="3">
    <location>
        <begin position="80"/>
        <end position="278"/>
    </location>
</feature>
<keyword evidence="2" id="KW-0378">Hydrolase</keyword>
<accession>E7C4W0</accession>
<evidence type="ECO:0000259" key="3">
    <source>
        <dbReference type="Pfam" id="PF07859"/>
    </source>
</evidence>
<dbReference type="AlphaFoldDB" id="E7C4W0"/>
<dbReference type="InterPro" id="IPR029058">
    <property type="entry name" value="AB_hydrolase_fold"/>
</dbReference>
<proteinExistence type="inferred from homology"/>
<dbReference type="PANTHER" id="PTHR48081">
    <property type="entry name" value="AB HYDROLASE SUPERFAMILY PROTEIN C4A8.06C"/>
    <property type="match status" value="1"/>
</dbReference>
<evidence type="ECO:0000313" key="4">
    <source>
        <dbReference type="EMBL" id="ADI22484.1"/>
    </source>
</evidence>
<dbReference type="EMBL" id="GU567987">
    <property type="protein sequence ID" value="ADI22484.1"/>
    <property type="molecule type" value="Genomic_DNA"/>
</dbReference>
<dbReference type="ESTHER" id="9gamm-e7c4w0">
    <property type="family name" value="Hormone-sensitive_lipase_like"/>
</dbReference>
<dbReference type="PANTHER" id="PTHR48081:SF30">
    <property type="entry name" value="ACETYL-HYDROLASE LIPR-RELATED"/>
    <property type="match status" value="1"/>
</dbReference>
<dbReference type="GO" id="GO:0004806">
    <property type="term" value="F:triacylglycerol lipase activity"/>
    <property type="evidence" value="ECO:0007669"/>
    <property type="project" value="TreeGrafter"/>
</dbReference>
<evidence type="ECO:0000256" key="2">
    <source>
        <dbReference type="ARBA" id="ARBA00022801"/>
    </source>
</evidence>
<comment type="similarity">
    <text evidence="1">Belongs to the 'GDXG' lipolytic enzyme family.</text>
</comment>
<dbReference type="Gene3D" id="3.40.50.1820">
    <property type="entry name" value="alpha/beta hydrolase"/>
    <property type="match status" value="1"/>
</dbReference>
<dbReference type="SUPFAM" id="SSF53474">
    <property type="entry name" value="alpha/beta-Hydrolases"/>
    <property type="match status" value="1"/>
</dbReference>